<dbReference type="EMBL" id="JBHMBH010000019">
    <property type="protein sequence ID" value="MFB9714301.1"/>
    <property type="molecule type" value="Genomic_DNA"/>
</dbReference>
<reference evidence="1 2" key="1">
    <citation type="submission" date="2024-09" db="EMBL/GenBank/DDBJ databases">
        <authorList>
            <person name="Sun Q."/>
            <person name="Mori K."/>
        </authorList>
    </citation>
    <scope>NUCLEOTIDE SEQUENCE [LARGE SCALE GENOMIC DNA]</scope>
    <source>
        <strain evidence="1 2">JCM 13519</strain>
    </source>
</reference>
<evidence type="ECO:0000313" key="1">
    <source>
        <dbReference type="EMBL" id="MFB9714301.1"/>
    </source>
</evidence>
<name>A0ABV5UP44_9MICC</name>
<organism evidence="1 2">
    <name type="scientific">Arthrobacter methylotrophus</name>
    <dbReference type="NCBI Taxonomy" id="121291"/>
    <lineage>
        <taxon>Bacteria</taxon>
        <taxon>Bacillati</taxon>
        <taxon>Actinomycetota</taxon>
        <taxon>Actinomycetes</taxon>
        <taxon>Micrococcales</taxon>
        <taxon>Micrococcaceae</taxon>
        <taxon>Arthrobacter</taxon>
    </lineage>
</organism>
<proteinExistence type="predicted"/>
<evidence type="ECO:0000313" key="2">
    <source>
        <dbReference type="Proteomes" id="UP001589536"/>
    </source>
</evidence>
<gene>
    <name evidence="1" type="ORF">ACFFPI_09220</name>
</gene>
<sequence>MNAIEKAKEQIAAKAYTARIVAEHESMMAGQEWKVTGAGWKPAAAVTITLTSPAGATVGVPVHAVADAKGQLNSAITPLEGTITGPYTLVATDPTDGSGPHTAAVNIFSQ</sequence>
<dbReference type="Proteomes" id="UP001589536">
    <property type="component" value="Unassembled WGS sequence"/>
</dbReference>
<accession>A0ABV5UP44</accession>
<keyword evidence="2" id="KW-1185">Reference proteome</keyword>
<protein>
    <submittedName>
        <fullName evidence="1">Uncharacterized protein</fullName>
    </submittedName>
</protein>
<dbReference type="RefSeq" id="WP_376954125.1">
    <property type="nucleotide sequence ID" value="NZ_JBHMBH010000019.1"/>
</dbReference>
<comment type="caution">
    <text evidence="1">The sequence shown here is derived from an EMBL/GenBank/DDBJ whole genome shotgun (WGS) entry which is preliminary data.</text>
</comment>